<dbReference type="Gene3D" id="3.40.630.10">
    <property type="entry name" value="Zn peptidases"/>
    <property type="match status" value="1"/>
</dbReference>
<name>A0A1Y1IGF6_KLENI</name>
<dbReference type="Pfam" id="PF05450">
    <property type="entry name" value="Nicastrin"/>
    <property type="match status" value="1"/>
</dbReference>
<gene>
    <name evidence="12" type="ORF">KFL_003780030</name>
</gene>
<keyword evidence="4 12" id="KW-0812">Transmembrane</keyword>
<evidence type="ECO:0000256" key="3">
    <source>
        <dbReference type="ARBA" id="ARBA00015303"/>
    </source>
</evidence>
<dbReference type="Pfam" id="PF18266">
    <property type="entry name" value="Ncstrn_small"/>
    <property type="match status" value="1"/>
</dbReference>
<keyword evidence="6" id="KW-0914">Notch signaling pathway</keyword>
<evidence type="ECO:0000256" key="10">
    <source>
        <dbReference type="SAM" id="MobiDB-lite"/>
    </source>
</evidence>
<dbReference type="InterPro" id="IPR008710">
    <property type="entry name" value="Nicastrin"/>
</dbReference>
<feature type="domain" description="Nicastrin small lobe" evidence="11">
    <location>
        <begin position="89"/>
        <end position="249"/>
    </location>
</feature>
<evidence type="ECO:0000256" key="4">
    <source>
        <dbReference type="ARBA" id="ARBA00022692"/>
    </source>
</evidence>
<keyword evidence="5" id="KW-0732">Signal</keyword>
<reference evidence="12 13" key="1">
    <citation type="journal article" date="2014" name="Nat. Commun.">
        <title>Klebsormidium flaccidum genome reveals primary factors for plant terrestrial adaptation.</title>
        <authorList>
            <person name="Hori K."/>
            <person name="Maruyama F."/>
            <person name="Fujisawa T."/>
            <person name="Togashi T."/>
            <person name="Yamamoto N."/>
            <person name="Seo M."/>
            <person name="Sato S."/>
            <person name="Yamada T."/>
            <person name="Mori H."/>
            <person name="Tajima N."/>
            <person name="Moriyama T."/>
            <person name="Ikeuchi M."/>
            <person name="Watanabe M."/>
            <person name="Wada H."/>
            <person name="Kobayashi K."/>
            <person name="Saito M."/>
            <person name="Masuda T."/>
            <person name="Sasaki-Sekimoto Y."/>
            <person name="Mashiguchi K."/>
            <person name="Awai K."/>
            <person name="Shimojima M."/>
            <person name="Masuda S."/>
            <person name="Iwai M."/>
            <person name="Nobusawa T."/>
            <person name="Narise T."/>
            <person name="Kondo S."/>
            <person name="Saito H."/>
            <person name="Sato R."/>
            <person name="Murakawa M."/>
            <person name="Ihara Y."/>
            <person name="Oshima-Yamada Y."/>
            <person name="Ohtaka K."/>
            <person name="Satoh M."/>
            <person name="Sonobe K."/>
            <person name="Ishii M."/>
            <person name="Ohtani R."/>
            <person name="Kanamori-Sato M."/>
            <person name="Honoki R."/>
            <person name="Miyazaki D."/>
            <person name="Mochizuki H."/>
            <person name="Umetsu J."/>
            <person name="Higashi K."/>
            <person name="Shibata D."/>
            <person name="Kamiya Y."/>
            <person name="Sato N."/>
            <person name="Nakamura Y."/>
            <person name="Tabata S."/>
            <person name="Ida S."/>
            <person name="Kurokawa K."/>
            <person name="Ohta H."/>
        </authorList>
    </citation>
    <scope>NUCLEOTIDE SEQUENCE [LARGE SCALE GENOMIC DNA]</scope>
    <source>
        <strain evidence="12 13">NIES-2285</strain>
    </source>
</reference>
<evidence type="ECO:0000313" key="13">
    <source>
        <dbReference type="Proteomes" id="UP000054558"/>
    </source>
</evidence>
<evidence type="ECO:0000256" key="9">
    <source>
        <dbReference type="ARBA" id="ARBA00023180"/>
    </source>
</evidence>
<evidence type="ECO:0000313" key="12">
    <source>
        <dbReference type="EMBL" id="GAQ87797.1"/>
    </source>
</evidence>
<dbReference type="PANTHER" id="PTHR21092">
    <property type="entry name" value="NICASTRIN"/>
    <property type="match status" value="1"/>
</dbReference>
<evidence type="ECO:0000256" key="7">
    <source>
        <dbReference type="ARBA" id="ARBA00022989"/>
    </source>
</evidence>
<dbReference type="GO" id="GO:0005886">
    <property type="term" value="C:plasma membrane"/>
    <property type="evidence" value="ECO:0000318"/>
    <property type="project" value="GO_Central"/>
</dbReference>
<feature type="region of interest" description="Disordered" evidence="10">
    <location>
        <begin position="436"/>
        <end position="460"/>
    </location>
</feature>
<dbReference type="OMA" id="ECVYPGV"/>
<proteinExistence type="inferred from homology"/>
<dbReference type="Proteomes" id="UP000054558">
    <property type="component" value="Unassembled WGS sequence"/>
</dbReference>
<dbReference type="SUPFAM" id="SSF53187">
    <property type="entry name" value="Zn-dependent exopeptidases"/>
    <property type="match status" value="1"/>
</dbReference>
<keyword evidence="9" id="KW-0325">Glycoprotein</keyword>
<evidence type="ECO:0000256" key="8">
    <source>
        <dbReference type="ARBA" id="ARBA00023136"/>
    </source>
</evidence>
<dbReference type="STRING" id="105231.A0A1Y1IGF6"/>
<keyword evidence="13" id="KW-1185">Reference proteome</keyword>
<evidence type="ECO:0000256" key="1">
    <source>
        <dbReference type="ARBA" id="ARBA00004479"/>
    </source>
</evidence>
<comment type="subcellular location">
    <subcellularLocation>
        <location evidence="1">Membrane</location>
        <topology evidence="1">Single-pass type I membrane protein</topology>
    </subcellularLocation>
</comment>
<dbReference type="AlphaFoldDB" id="A0A1Y1IGF6"/>
<dbReference type="OrthoDB" id="10265862at2759"/>
<evidence type="ECO:0000256" key="2">
    <source>
        <dbReference type="ARBA" id="ARBA00007717"/>
    </source>
</evidence>
<organism evidence="12 13">
    <name type="scientific">Klebsormidium nitens</name>
    <name type="common">Green alga</name>
    <name type="synonym">Ulothrix nitens</name>
    <dbReference type="NCBI Taxonomy" id="105231"/>
    <lineage>
        <taxon>Eukaryota</taxon>
        <taxon>Viridiplantae</taxon>
        <taxon>Streptophyta</taxon>
        <taxon>Klebsormidiophyceae</taxon>
        <taxon>Klebsormidiales</taxon>
        <taxon>Klebsormidiaceae</taxon>
        <taxon>Klebsormidium</taxon>
    </lineage>
</organism>
<keyword evidence="7" id="KW-1133">Transmembrane helix</keyword>
<dbReference type="PANTHER" id="PTHR21092:SF0">
    <property type="entry name" value="NICASTRIN"/>
    <property type="match status" value="1"/>
</dbReference>
<keyword evidence="8" id="KW-0472">Membrane</keyword>
<protein>
    <recommendedName>
        <fullName evidence="3">Nicastrin</fullName>
    </recommendedName>
</protein>
<evidence type="ECO:0000256" key="6">
    <source>
        <dbReference type="ARBA" id="ARBA00022976"/>
    </source>
</evidence>
<evidence type="ECO:0000256" key="5">
    <source>
        <dbReference type="ARBA" id="ARBA00022729"/>
    </source>
</evidence>
<dbReference type="InterPro" id="IPR041084">
    <property type="entry name" value="Ncstrn_small"/>
</dbReference>
<comment type="similarity">
    <text evidence="2">Belongs to the nicastrin family.</text>
</comment>
<dbReference type="GO" id="GO:0016485">
    <property type="term" value="P:protein processing"/>
    <property type="evidence" value="ECO:0000318"/>
    <property type="project" value="GO_Central"/>
</dbReference>
<sequence>MEVARDVWGASVEAAGREWGHAGGIMTRQTSRVVRRSVVRDAKRSAWCPIVWSLLVLVLTTQTASAKPSTLRSVPELEAAMYSTIDGWPCVRLLTVNGEIGCSNPDRGLVISPIQRLESSQDAVLGNHAVLLPPSAYQGFMQRLEADPLLTEQVAGVLLEADNLFNGSHVLSQFSPAAKYPQAEWADESARGYVWNPPGSDLARKRFQLPVFLLNENGTRLMRSHSEHNHKQNFKHPLYVAEFDLVMYTTAHETPTTAECLAAATCLPLGGYSVLSSLPPLPPPNTTTPTKPVVLALASIDSASFFRDLAPGANSPLSGAIALLAAVEALSRVPGVKDGTLPNQLVFAFLTGESWGYLGSRRLLAEVAEGSAAVDGFSWDQVTAVLEVGSVGRAKRGPVNGAPDKATTFYAHRGKQQAASVSAPILTALTSAASSMPGAPSVQPASPDTPGVPPDSSLTSFLCQNPQTPGLVLTDFDAAFSNPYFQSFYDDVSNIDADVIAEAATLIARGLLQLAGGTLTSHLPSTNPGLVKDLVKCLLTPSPGLGCSLVQNLTTPLTASGFANHYVGILQEGPGPNPFPLDDTSRFLWNLLANVTGKTVNGSTCDGACPAGQACVGLTAAKKGTCLNATARYVPAYSTRLKWDNGWQLLPSPPGSKADPDPVYTESFWNQLHLRTYMAESPRYEKWVFISGLAVTGFAYLCQVSAKRVVEHRLKQA</sequence>
<evidence type="ECO:0000259" key="11">
    <source>
        <dbReference type="Pfam" id="PF18266"/>
    </source>
</evidence>
<dbReference type="EMBL" id="DF237327">
    <property type="protein sequence ID" value="GAQ87797.1"/>
    <property type="molecule type" value="Genomic_DNA"/>
</dbReference>
<dbReference type="GO" id="GO:0007219">
    <property type="term" value="P:Notch signaling pathway"/>
    <property type="evidence" value="ECO:0007669"/>
    <property type="project" value="UniProtKB-KW"/>
</dbReference>
<accession>A0A1Y1IGF6</accession>